<dbReference type="InterPro" id="IPR029058">
    <property type="entry name" value="AB_hydrolase_fold"/>
</dbReference>
<dbReference type="EMBL" id="JAFLND010000001">
    <property type="protein sequence ID" value="MBO0330168.1"/>
    <property type="molecule type" value="Genomic_DNA"/>
</dbReference>
<accession>A0ABS3EV98</accession>
<protein>
    <recommendedName>
        <fullName evidence="4">Peptidase S9 prolyl oligopeptidase catalytic domain-containing protein</fullName>
    </recommendedName>
</protein>
<evidence type="ECO:0000256" key="1">
    <source>
        <dbReference type="SAM" id="Phobius"/>
    </source>
</evidence>
<gene>
    <name evidence="2" type="ORF">J0X13_06380</name>
</gene>
<name>A0ABS3EV98_9FLAO</name>
<dbReference type="Gene3D" id="3.40.50.1820">
    <property type="entry name" value="alpha/beta hydrolase"/>
    <property type="match status" value="1"/>
</dbReference>
<organism evidence="2 3">
    <name type="scientific">[Muricauda] lutisoli</name>
    <dbReference type="NCBI Taxonomy" id="2816035"/>
    <lineage>
        <taxon>Bacteria</taxon>
        <taxon>Pseudomonadati</taxon>
        <taxon>Bacteroidota</taxon>
        <taxon>Flavobacteriia</taxon>
        <taxon>Flavobacteriales</taxon>
        <taxon>Flavobacteriaceae</taxon>
        <taxon>Allomuricauda</taxon>
    </lineage>
</organism>
<comment type="caution">
    <text evidence="2">The sequence shown here is derived from an EMBL/GenBank/DDBJ whole genome shotgun (WGS) entry which is preliminary data.</text>
</comment>
<keyword evidence="1" id="KW-0472">Membrane</keyword>
<keyword evidence="1" id="KW-0812">Transmembrane</keyword>
<keyword evidence="1" id="KW-1133">Transmembrane helix</keyword>
<evidence type="ECO:0000313" key="3">
    <source>
        <dbReference type="Proteomes" id="UP000664163"/>
    </source>
</evidence>
<keyword evidence="3" id="KW-1185">Reference proteome</keyword>
<dbReference type="Proteomes" id="UP000664163">
    <property type="component" value="Unassembled WGS sequence"/>
</dbReference>
<evidence type="ECO:0008006" key="4">
    <source>
        <dbReference type="Google" id="ProtNLM"/>
    </source>
</evidence>
<proteinExistence type="predicted"/>
<dbReference type="SUPFAM" id="SSF53474">
    <property type="entry name" value="alpha/beta-Hydrolases"/>
    <property type="match status" value="1"/>
</dbReference>
<sequence>MKTKSIYIIVIGVLISLLVFYDFNQAKYAKKAVLITTRLVDPPNKWNRGFKKVKIKSRFTKHKQYAYFHKTLDKEARPLVVSLHTWGGDYAQPDPLSQLCLENNLNYIHPNFNGPNNNPNSCCSNLVIGQIDEAINFAIQNSNVDISNIHVIGLSGGGYTAMCHYLLSGYQVASYQSWVGISDLESWYYQSISKESPSWKDILACTESKDSLNITEAQRRSPLHMPISEEKLMATEFNLYTGIHDGNQGNVPITQSINFYNKIVSKLYKDKPSKMVTIEETLYLLENRRALDKYDSISDRAVFFAKKNPNVNLFIFEGEHEILPEHAILSIL</sequence>
<dbReference type="RefSeq" id="WP_207070585.1">
    <property type="nucleotide sequence ID" value="NZ_JAFLND010000001.1"/>
</dbReference>
<reference evidence="2 3" key="1">
    <citation type="submission" date="2021-03" db="EMBL/GenBank/DDBJ databases">
        <title>Muricauda sp. CAU 1631 isolated from Incheon.</title>
        <authorList>
            <person name="Kim W."/>
        </authorList>
    </citation>
    <scope>NUCLEOTIDE SEQUENCE [LARGE SCALE GENOMIC DNA]</scope>
    <source>
        <strain evidence="2 3">CAU 1631</strain>
    </source>
</reference>
<evidence type="ECO:0000313" key="2">
    <source>
        <dbReference type="EMBL" id="MBO0330168.1"/>
    </source>
</evidence>
<feature type="transmembrane region" description="Helical" evidence="1">
    <location>
        <begin position="6"/>
        <end position="23"/>
    </location>
</feature>